<dbReference type="SUPFAM" id="SSF50182">
    <property type="entry name" value="Sm-like ribonucleoproteins"/>
    <property type="match status" value="1"/>
</dbReference>
<gene>
    <name evidence="2" type="ORF">K7432_017602</name>
</gene>
<dbReference type="SMART" id="SM00651">
    <property type="entry name" value="Sm"/>
    <property type="match status" value="1"/>
</dbReference>
<evidence type="ECO:0000313" key="2">
    <source>
        <dbReference type="EMBL" id="KAK9759442.1"/>
    </source>
</evidence>
<dbReference type="Pfam" id="PF01423">
    <property type="entry name" value="LSM"/>
    <property type="match status" value="1"/>
</dbReference>
<feature type="domain" description="Sm" evidence="1">
    <location>
        <begin position="16"/>
        <end position="87"/>
    </location>
</feature>
<dbReference type="PANTHER" id="PTHR10701:SF5">
    <property type="entry name" value="N-ALPHA-ACETYLTRANSFERASE 38, NATC AUXILIARY SUBUNIT"/>
    <property type="match status" value="1"/>
</dbReference>
<dbReference type="CDD" id="cd06168">
    <property type="entry name" value="LSMD1"/>
    <property type="match status" value="1"/>
</dbReference>
<dbReference type="InterPro" id="IPR010920">
    <property type="entry name" value="LSM_dom_sf"/>
</dbReference>
<protein>
    <recommendedName>
        <fullName evidence="1">Sm domain-containing protein</fullName>
    </recommendedName>
</protein>
<dbReference type="InterPro" id="IPR050914">
    <property type="entry name" value="snRNP_SmB/NAA38-like"/>
</dbReference>
<comment type="caution">
    <text evidence="2">The sequence shown here is derived from an EMBL/GenBank/DDBJ whole genome shotgun (WGS) entry which is preliminary data.</text>
</comment>
<name>A0ABR2WD66_9FUNG</name>
<evidence type="ECO:0000259" key="1">
    <source>
        <dbReference type="PROSITE" id="PS52002"/>
    </source>
</evidence>
<dbReference type="Proteomes" id="UP001479436">
    <property type="component" value="Unassembled WGS sequence"/>
</dbReference>
<dbReference type="InterPro" id="IPR047575">
    <property type="entry name" value="Sm"/>
</dbReference>
<accession>A0ABR2WD66</accession>
<dbReference type="PANTHER" id="PTHR10701">
    <property type="entry name" value="SMALL NUCLEAR RIBONUCLEOPROTEIN-ASSOCIATED PROTEIN B AND N"/>
    <property type="match status" value="1"/>
</dbReference>
<dbReference type="Gene3D" id="2.30.30.100">
    <property type="match status" value="1"/>
</dbReference>
<evidence type="ECO:0000313" key="3">
    <source>
        <dbReference type="Proteomes" id="UP001479436"/>
    </source>
</evidence>
<dbReference type="InterPro" id="IPR034110">
    <property type="entry name" value="LSMD1_Sm"/>
</dbReference>
<dbReference type="EMBL" id="JASJQH010004042">
    <property type="protein sequence ID" value="KAK9759442.1"/>
    <property type="molecule type" value="Genomic_DNA"/>
</dbReference>
<reference evidence="2 3" key="1">
    <citation type="submission" date="2023-04" db="EMBL/GenBank/DDBJ databases">
        <title>Genome of Basidiobolus ranarum AG-B5.</title>
        <authorList>
            <person name="Stajich J.E."/>
            <person name="Carter-House D."/>
            <person name="Gryganskyi A."/>
        </authorList>
    </citation>
    <scope>NUCLEOTIDE SEQUENCE [LARGE SCALE GENOMIC DNA]</scope>
    <source>
        <strain evidence="2 3">AG-B5</strain>
    </source>
</reference>
<dbReference type="InterPro" id="IPR001163">
    <property type="entry name" value="Sm_dom_euk/arc"/>
</dbReference>
<organism evidence="2 3">
    <name type="scientific">Basidiobolus ranarum</name>
    <dbReference type="NCBI Taxonomy" id="34480"/>
    <lineage>
        <taxon>Eukaryota</taxon>
        <taxon>Fungi</taxon>
        <taxon>Fungi incertae sedis</taxon>
        <taxon>Zoopagomycota</taxon>
        <taxon>Entomophthoromycotina</taxon>
        <taxon>Basidiobolomycetes</taxon>
        <taxon>Basidiobolales</taxon>
        <taxon>Basidiobolaceae</taxon>
        <taxon>Basidiobolus</taxon>
    </lineage>
</organism>
<proteinExistence type="predicted"/>
<sequence>MYYESQPSDPKVANTENIRTLRSYLNLKARVKATDGRVFLGTFMCIDKGKNIILSQTDEYRGDEKRFVGLVMIPGQHLVQVEIENLEVSDKYV</sequence>
<dbReference type="PROSITE" id="PS52002">
    <property type="entry name" value="SM"/>
    <property type="match status" value="1"/>
</dbReference>
<keyword evidence="3" id="KW-1185">Reference proteome</keyword>